<dbReference type="Gene3D" id="3.40.50.300">
    <property type="entry name" value="P-loop containing nucleotide triphosphate hydrolases"/>
    <property type="match status" value="1"/>
</dbReference>
<dbReference type="PANTHER" id="PTHR43394:SF1">
    <property type="entry name" value="ATP-BINDING CASSETTE SUB-FAMILY B MEMBER 10, MITOCHONDRIAL"/>
    <property type="match status" value="1"/>
</dbReference>
<feature type="transmembrane region" description="Helical" evidence="8">
    <location>
        <begin position="27"/>
        <end position="46"/>
    </location>
</feature>
<dbReference type="PROSITE" id="PS50929">
    <property type="entry name" value="ABC_TM1F"/>
    <property type="match status" value="1"/>
</dbReference>
<dbReference type="STRING" id="463301.SAMN04487955_101193"/>
<dbReference type="GO" id="GO:0005886">
    <property type="term" value="C:plasma membrane"/>
    <property type="evidence" value="ECO:0007669"/>
    <property type="project" value="UniProtKB-SubCell"/>
</dbReference>
<keyword evidence="6 8" id="KW-0472">Membrane</keyword>
<feature type="coiled-coil region" evidence="7">
    <location>
        <begin position="232"/>
        <end position="259"/>
    </location>
</feature>
<dbReference type="SMART" id="SM00382">
    <property type="entry name" value="AAA"/>
    <property type="match status" value="1"/>
</dbReference>
<keyword evidence="12" id="KW-1185">Reference proteome</keyword>
<dbReference type="GO" id="GO:0016887">
    <property type="term" value="F:ATP hydrolysis activity"/>
    <property type="evidence" value="ECO:0007669"/>
    <property type="project" value="InterPro"/>
</dbReference>
<reference evidence="12" key="1">
    <citation type="submission" date="2016-10" db="EMBL/GenBank/DDBJ databases">
        <authorList>
            <person name="Varghese N."/>
            <person name="Submissions S."/>
        </authorList>
    </citation>
    <scope>NUCLEOTIDE SEQUENCE [LARGE SCALE GENOMIC DNA]</scope>
    <source>
        <strain evidence="12">CGMCC 1.6981</strain>
    </source>
</reference>
<keyword evidence="4 11" id="KW-0067">ATP-binding</keyword>
<dbReference type="InterPro" id="IPR017871">
    <property type="entry name" value="ABC_transporter-like_CS"/>
</dbReference>
<accession>A0A1I7F2N7</accession>
<dbReference type="NCBIfam" id="TIGR02868">
    <property type="entry name" value="CydC"/>
    <property type="match status" value="1"/>
</dbReference>
<name>A0A1I7F2N7_9GAMM</name>
<dbReference type="Gene3D" id="1.20.1560.10">
    <property type="entry name" value="ABC transporter type 1, transmembrane domain"/>
    <property type="match status" value="1"/>
</dbReference>
<protein>
    <submittedName>
        <fullName evidence="11">ATP-binding cassette, subfamily C, CydC</fullName>
    </submittedName>
</protein>
<dbReference type="EMBL" id="FPBP01000001">
    <property type="protein sequence ID" value="SFU30427.1"/>
    <property type="molecule type" value="Genomic_DNA"/>
</dbReference>
<dbReference type="SUPFAM" id="SSF52540">
    <property type="entry name" value="P-loop containing nucleoside triphosphate hydrolases"/>
    <property type="match status" value="1"/>
</dbReference>
<dbReference type="PROSITE" id="PS50893">
    <property type="entry name" value="ABC_TRANSPORTER_2"/>
    <property type="match status" value="1"/>
</dbReference>
<keyword evidence="5 8" id="KW-1133">Transmembrane helix</keyword>
<keyword evidence="7" id="KW-0175">Coiled coil</keyword>
<dbReference type="InterPro" id="IPR003593">
    <property type="entry name" value="AAA+_ATPase"/>
</dbReference>
<keyword evidence="2 8" id="KW-0812">Transmembrane</keyword>
<dbReference type="InterPro" id="IPR036640">
    <property type="entry name" value="ABC1_TM_sf"/>
</dbReference>
<dbReference type="InterPro" id="IPR027417">
    <property type="entry name" value="P-loop_NTPase"/>
</dbReference>
<dbReference type="PANTHER" id="PTHR43394">
    <property type="entry name" value="ATP-DEPENDENT PERMEASE MDL1, MITOCHONDRIAL"/>
    <property type="match status" value="1"/>
</dbReference>
<evidence type="ECO:0000256" key="7">
    <source>
        <dbReference type="SAM" id="Coils"/>
    </source>
</evidence>
<dbReference type="GO" id="GO:0034775">
    <property type="term" value="P:glutathione transmembrane transport"/>
    <property type="evidence" value="ECO:0007669"/>
    <property type="project" value="InterPro"/>
</dbReference>
<dbReference type="RefSeq" id="WP_245784112.1">
    <property type="nucleotide sequence ID" value="NZ_FPBP01000001.1"/>
</dbReference>
<comment type="subcellular location">
    <subcellularLocation>
        <location evidence="1">Cell membrane</location>
        <topology evidence="1">Multi-pass membrane protein</topology>
    </subcellularLocation>
</comment>
<dbReference type="Proteomes" id="UP000198693">
    <property type="component" value="Unassembled WGS sequence"/>
</dbReference>
<organism evidence="11 12">
    <name type="scientific">Halomonas korlensis</name>
    <dbReference type="NCBI Taxonomy" id="463301"/>
    <lineage>
        <taxon>Bacteria</taxon>
        <taxon>Pseudomonadati</taxon>
        <taxon>Pseudomonadota</taxon>
        <taxon>Gammaproteobacteria</taxon>
        <taxon>Oceanospirillales</taxon>
        <taxon>Halomonadaceae</taxon>
        <taxon>Halomonas</taxon>
    </lineage>
</organism>
<evidence type="ECO:0000256" key="8">
    <source>
        <dbReference type="SAM" id="Phobius"/>
    </source>
</evidence>
<evidence type="ECO:0000256" key="3">
    <source>
        <dbReference type="ARBA" id="ARBA00022741"/>
    </source>
</evidence>
<evidence type="ECO:0000256" key="6">
    <source>
        <dbReference type="ARBA" id="ARBA00023136"/>
    </source>
</evidence>
<evidence type="ECO:0000256" key="2">
    <source>
        <dbReference type="ARBA" id="ARBA00022692"/>
    </source>
</evidence>
<dbReference type="Pfam" id="PF00005">
    <property type="entry name" value="ABC_tran"/>
    <property type="match status" value="1"/>
</dbReference>
<sequence>MTERHAISLRTTLAPWLRLLAQRRGRLSIGTLLMALTLVSAIGLLALSGWFITASALAGTALAAGAAISLNIYVPGGGIRLFALTRTVSRYVERLYNHDTVLRLLADLRARLFGVLAGLDEHRLSRRRASDWLHRLTADIDALDSLYLRLLAPPAVAVVAVITLSAFVSFWLPVAGLAIAVLLGVAIGWLTWGQSCLGMAASRRRMEDLEHFRGRLIEQWQGLAELEAYASLASHRQRLDDIEARLEADQRRLGRLSALGNAVSGVAVGTTLIVVLWLAAQAYTSGQLSGPVMVMMSLAVLAFNEALAPLAIAFTHLGSTCVAAMRLNELEAAVASTVTPSQTLTSDALPARLDNVTLRYPGALVPALSSVSLTVAAGERVALCGASGAGKSSVASLLAGQLRPTQGKVMLDDKPVQELVPKTLPQRVAVLTQRIDLFDDSLAANLRLADPVADETRLWHALAMVELSGWAAGLPNGLATRVGEGGRQLSGGQSRRLALARLMLRDPGLVILDEPFAGLDATTAARVASHLDGWLDGRTVVYLVHDLGEQVDPPGIDRRLMLREGRLAPLPAPLR</sequence>
<feature type="transmembrane region" description="Helical" evidence="8">
    <location>
        <begin position="150"/>
        <end position="172"/>
    </location>
</feature>
<evidence type="ECO:0000313" key="11">
    <source>
        <dbReference type="EMBL" id="SFU30427.1"/>
    </source>
</evidence>
<dbReference type="SUPFAM" id="SSF90123">
    <property type="entry name" value="ABC transporter transmembrane region"/>
    <property type="match status" value="1"/>
</dbReference>
<dbReference type="InterPro" id="IPR039421">
    <property type="entry name" value="Type_1_exporter"/>
</dbReference>
<dbReference type="InterPro" id="IPR014223">
    <property type="entry name" value="ABC_CydC/D"/>
</dbReference>
<feature type="transmembrane region" description="Helical" evidence="8">
    <location>
        <begin position="178"/>
        <end position="201"/>
    </location>
</feature>
<evidence type="ECO:0000259" key="9">
    <source>
        <dbReference type="PROSITE" id="PS50893"/>
    </source>
</evidence>
<keyword evidence="3" id="KW-0547">Nucleotide-binding</keyword>
<dbReference type="InterPro" id="IPR003439">
    <property type="entry name" value="ABC_transporter-like_ATP-bd"/>
</dbReference>
<feature type="transmembrane region" description="Helical" evidence="8">
    <location>
        <begin position="292"/>
        <end position="317"/>
    </location>
</feature>
<evidence type="ECO:0000256" key="5">
    <source>
        <dbReference type="ARBA" id="ARBA00022989"/>
    </source>
</evidence>
<dbReference type="Pfam" id="PF00664">
    <property type="entry name" value="ABC_membrane"/>
    <property type="match status" value="1"/>
</dbReference>
<dbReference type="GO" id="GO:0045454">
    <property type="term" value="P:cell redox homeostasis"/>
    <property type="evidence" value="ECO:0007669"/>
    <property type="project" value="InterPro"/>
</dbReference>
<feature type="transmembrane region" description="Helical" evidence="8">
    <location>
        <begin position="258"/>
        <end position="280"/>
    </location>
</feature>
<evidence type="ECO:0000259" key="10">
    <source>
        <dbReference type="PROSITE" id="PS50929"/>
    </source>
</evidence>
<feature type="domain" description="ABC transmembrane type-1" evidence="10">
    <location>
        <begin position="29"/>
        <end position="319"/>
    </location>
</feature>
<dbReference type="GO" id="GO:0015421">
    <property type="term" value="F:ABC-type oligopeptide transporter activity"/>
    <property type="evidence" value="ECO:0007669"/>
    <property type="project" value="TreeGrafter"/>
</dbReference>
<dbReference type="InterPro" id="IPR011527">
    <property type="entry name" value="ABC1_TM_dom"/>
</dbReference>
<evidence type="ECO:0000256" key="4">
    <source>
        <dbReference type="ARBA" id="ARBA00022840"/>
    </source>
</evidence>
<proteinExistence type="predicted"/>
<dbReference type="AlphaFoldDB" id="A0A1I7F2N7"/>
<evidence type="ECO:0000256" key="1">
    <source>
        <dbReference type="ARBA" id="ARBA00004651"/>
    </source>
</evidence>
<feature type="transmembrane region" description="Helical" evidence="8">
    <location>
        <begin position="52"/>
        <end position="74"/>
    </location>
</feature>
<feature type="domain" description="ABC transporter" evidence="9">
    <location>
        <begin position="351"/>
        <end position="574"/>
    </location>
</feature>
<dbReference type="PROSITE" id="PS00211">
    <property type="entry name" value="ABC_TRANSPORTER_1"/>
    <property type="match status" value="1"/>
</dbReference>
<dbReference type="GO" id="GO:0005524">
    <property type="term" value="F:ATP binding"/>
    <property type="evidence" value="ECO:0007669"/>
    <property type="project" value="UniProtKB-KW"/>
</dbReference>
<gene>
    <name evidence="11" type="ORF">SAMN04487955_101193</name>
</gene>
<evidence type="ECO:0000313" key="12">
    <source>
        <dbReference type="Proteomes" id="UP000198693"/>
    </source>
</evidence>